<dbReference type="InterPro" id="IPR020471">
    <property type="entry name" value="AKR"/>
</dbReference>
<sequence length="294" mass="32046">MTLSVPQILLNSGHQMPQLGLGVWQATDDEAERVVHYALAEAGYTHIDTASGYENEAGVGRAIARAGLNRDDLFVTTKLRNQDQGFQPTLDAFAGSLDKLGLDYVDLYLIHWPLQNAQRRLDTWRALEEIRDSGRARSIGVSNFEPRHLDELRAAGLTVPAVNQIELHPGFNQDELRERALTDGTAITSWSPLGGTANSGWGPGSKPNTVLADPVIAEIAAAHGRSAAQVIIRWHLQNGLIVIPKSLSEERIAENIRVFDFELTHDEVARITGLPQTGRVGADPLEANFGAPAE</sequence>
<dbReference type="EMBL" id="RCUX01000002">
    <property type="protein sequence ID" value="RLP77521.1"/>
    <property type="molecule type" value="Genomic_DNA"/>
</dbReference>
<dbReference type="Pfam" id="PF00248">
    <property type="entry name" value="Aldo_ket_red"/>
    <property type="match status" value="1"/>
</dbReference>
<dbReference type="RefSeq" id="WP_121647502.1">
    <property type="nucleotide sequence ID" value="NZ_RCUX01000002.1"/>
</dbReference>
<gene>
    <name evidence="8" type="ORF">D9V32_03500</name>
</gene>
<feature type="binding site" evidence="5">
    <location>
        <position position="111"/>
    </location>
    <ligand>
        <name>substrate</name>
    </ligand>
</feature>
<dbReference type="PRINTS" id="PR00069">
    <property type="entry name" value="ALDKETRDTASE"/>
</dbReference>
<reference evidence="8 9" key="1">
    <citation type="submission" date="2018-10" db="EMBL/GenBank/DDBJ databases">
        <authorList>
            <person name="Li J."/>
        </authorList>
    </citation>
    <scope>NUCLEOTIDE SEQUENCE [LARGE SCALE GENOMIC DNA]</scope>
    <source>
        <strain evidence="8 9">IF 016277</strain>
    </source>
</reference>
<comment type="similarity">
    <text evidence="1">Belongs to the aldo/keto reductase family.</text>
</comment>
<accession>A0A3L7ACY9</accession>
<evidence type="ECO:0000259" key="7">
    <source>
        <dbReference type="Pfam" id="PF00248"/>
    </source>
</evidence>
<protein>
    <submittedName>
        <fullName evidence="8">Aldo/keto reductase</fullName>
    </submittedName>
</protein>
<name>A0A3L7ACY9_9MICO</name>
<proteinExistence type="inferred from homology"/>
<dbReference type="InterPro" id="IPR023210">
    <property type="entry name" value="NADP_OxRdtase_dom"/>
</dbReference>
<keyword evidence="3" id="KW-0560">Oxidoreductase</keyword>
<dbReference type="OrthoDB" id="9804790at2"/>
<dbReference type="FunFam" id="3.20.20.100:FF:000015">
    <property type="entry name" value="Oxidoreductase, aldo/keto reductase family"/>
    <property type="match status" value="1"/>
</dbReference>
<evidence type="ECO:0000256" key="3">
    <source>
        <dbReference type="ARBA" id="ARBA00023002"/>
    </source>
</evidence>
<evidence type="ECO:0000256" key="2">
    <source>
        <dbReference type="ARBA" id="ARBA00022857"/>
    </source>
</evidence>
<keyword evidence="9" id="KW-1185">Reference proteome</keyword>
<dbReference type="Proteomes" id="UP000272503">
    <property type="component" value="Unassembled WGS sequence"/>
</dbReference>
<dbReference type="AlphaFoldDB" id="A0A3L7ACY9"/>
<dbReference type="InterPro" id="IPR036812">
    <property type="entry name" value="NAD(P)_OxRdtase_dom_sf"/>
</dbReference>
<feature type="site" description="Lowers pKa of active site Tyr" evidence="6">
    <location>
        <position position="78"/>
    </location>
</feature>
<dbReference type="PROSITE" id="PS00062">
    <property type="entry name" value="ALDOKETO_REDUCTASE_2"/>
    <property type="match status" value="1"/>
</dbReference>
<keyword evidence="2" id="KW-0521">NADP</keyword>
<dbReference type="InterPro" id="IPR018170">
    <property type="entry name" value="Aldo/ket_reductase_CS"/>
</dbReference>
<dbReference type="GO" id="GO:0016616">
    <property type="term" value="F:oxidoreductase activity, acting on the CH-OH group of donors, NAD or NADP as acceptor"/>
    <property type="evidence" value="ECO:0007669"/>
    <property type="project" value="UniProtKB-ARBA"/>
</dbReference>
<dbReference type="PANTHER" id="PTHR43827">
    <property type="entry name" value="2,5-DIKETO-D-GLUCONIC ACID REDUCTASE"/>
    <property type="match status" value="1"/>
</dbReference>
<evidence type="ECO:0000256" key="1">
    <source>
        <dbReference type="ARBA" id="ARBA00007905"/>
    </source>
</evidence>
<evidence type="ECO:0000313" key="8">
    <source>
        <dbReference type="EMBL" id="RLP77521.1"/>
    </source>
</evidence>
<dbReference type="PANTHER" id="PTHR43827:SF3">
    <property type="entry name" value="NADP-DEPENDENT OXIDOREDUCTASE DOMAIN-CONTAINING PROTEIN"/>
    <property type="match status" value="1"/>
</dbReference>
<dbReference type="SUPFAM" id="SSF51430">
    <property type="entry name" value="NAD(P)-linked oxidoreductase"/>
    <property type="match status" value="1"/>
</dbReference>
<dbReference type="Gene3D" id="3.20.20.100">
    <property type="entry name" value="NADP-dependent oxidoreductase domain"/>
    <property type="match status" value="1"/>
</dbReference>
<evidence type="ECO:0000313" key="9">
    <source>
        <dbReference type="Proteomes" id="UP000272503"/>
    </source>
</evidence>
<organism evidence="8 9">
    <name type="scientific">Mycetocola tolaasinivorans</name>
    <dbReference type="NCBI Taxonomy" id="76635"/>
    <lineage>
        <taxon>Bacteria</taxon>
        <taxon>Bacillati</taxon>
        <taxon>Actinomycetota</taxon>
        <taxon>Actinomycetes</taxon>
        <taxon>Micrococcales</taxon>
        <taxon>Microbacteriaceae</taxon>
        <taxon>Mycetocola</taxon>
    </lineage>
</organism>
<feature type="active site" description="Proton donor" evidence="4">
    <location>
        <position position="53"/>
    </location>
</feature>
<evidence type="ECO:0000256" key="6">
    <source>
        <dbReference type="PIRSR" id="PIRSR000097-3"/>
    </source>
</evidence>
<comment type="caution">
    <text evidence="8">The sequence shown here is derived from an EMBL/GenBank/DDBJ whole genome shotgun (WGS) entry which is preliminary data.</text>
</comment>
<feature type="domain" description="NADP-dependent oxidoreductase" evidence="7">
    <location>
        <begin position="19"/>
        <end position="273"/>
    </location>
</feature>
<dbReference type="PIRSF" id="PIRSF000097">
    <property type="entry name" value="AKR"/>
    <property type="match status" value="1"/>
</dbReference>
<evidence type="ECO:0000256" key="5">
    <source>
        <dbReference type="PIRSR" id="PIRSR000097-2"/>
    </source>
</evidence>
<evidence type="ECO:0000256" key="4">
    <source>
        <dbReference type="PIRSR" id="PIRSR000097-1"/>
    </source>
</evidence>